<dbReference type="InterPro" id="IPR015897">
    <property type="entry name" value="CHK_kinase-like"/>
</dbReference>
<dbReference type="EMBL" id="JACSDZ010000004">
    <property type="protein sequence ID" value="KAF7405853.1"/>
    <property type="molecule type" value="Genomic_DNA"/>
</dbReference>
<dbReference type="PANTHER" id="PTHR11012">
    <property type="entry name" value="PROTEIN KINASE-LIKE DOMAIN-CONTAINING"/>
    <property type="match status" value="1"/>
</dbReference>
<dbReference type="Pfam" id="PF02958">
    <property type="entry name" value="EcKL"/>
    <property type="match status" value="1"/>
</dbReference>
<dbReference type="SMART" id="SM00587">
    <property type="entry name" value="CHK"/>
    <property type="match status" value="1"/>
</dbReference>
<organism evidence="2 3">
    <name type="scientific">Vespula germanica</name>
    <name type="common">German yellow jacket</name>
    <name type="synonym">Paravespula germanica</name>
    <dbReference type="NCBI Taxonomy" id="30212"/>
    <lineage>
        <taxon>Eukaryota</taxon>
        <taxon>Metazoa</taxon>
        <taxon>Ecdysozoa</taxon>
        <taxon>Arthropoda</taxon>
        <taxon>Hexapoda</taxon>
        <taxon>Insecta</taxon>
        <taxon>Pterygota</taxon>
        <taxon>Neoptera</taxon>
        <taxon>Endopterygota</taxon>
        <taxon>Hymenoptera</taxon>
        <taxon>Apocrita</taxon>
        <taxon>Aculeata</taxon>
        <taxon>Vespoidea</taxon>
        <taxon>Vespidae</taxon>
        <taxon>Vespinae</taxon>
        <taxon>Vespula</taxon>
    </lineage>
</organism>
<proteinExistence type="predicted"/>
<evidence type="ECO:0000259" key="1">
    <source>
        <dbReference type="SMART" id="SM00587"/>
    </source>
</evidence>
<dbReference type="Gene3D" id="3.90.1200.10">
    <property type="match status" value="1"/>
</dbReference>
<evidence type="ECO:0000313" key="2">
    <source>
        <dbReference type="EMBL" id="KAF7405853.1"/>
    </source>
</evidence>
<feature type="domain" description="CHK kinase-like" evidence="1">
    <location>
        <begin position="116"/>
        <end position="316"/>
    </location>
</feature>
<comment type="caution">
    <text evidence="2">The sequence shown here is derived from an EMBL/GenBank/DDBJ whole genome shotgun (WGS) entry which is preliminary data.</text>
</comment>
<dbReference type="InterPro" id="IPR004119">
    <property type="entry name" value="EcKL"/>
</dbReference>
<reference evidence="2" key="1">
    <citation type="journal article" date="2020" name="G3 (Bethesda)">
        <title>High-Quality Assemblies for Three Invasive Social Wasps from the &lt;i&gt;Vespula&lt;/i&gt; Genus.</title>
        <authorList>
            <person name="Harrop T.W.R."/>
            <person name="Guhlin J."/>
            <person name="McLaughlin G.M."/>
            <person name="Permina E."/>
            <person name="Stockwell P."/>
            <person name="Gilligan J."/>
            <person name="Le Lec M.F."/>
            <person name="Gruber M.A.M."/>
            <person name="Quinn O."/>
            <person name="Lovegrove M."/>
            <person name="Duncan E.J."/>
            <person name="Remnant E.J."/>
            <person name="Van Eeckhoven J."/>
            <person name="Graham B."/>
            <person name="Knapp R.A."/>
            <person name="Langford K.W."/>
            <person name="Kronenberg Z."/>
            <person name="Press M.O."/>
            <person name="Eacker S.M."/>
            <person name="Wilson-Rankin E.E."/>
            <person name="Purcell J."/>
            <person name="Lester P.J."/>
            <person name="Dearden P.K."/>
        </authorList>
    </citation>
    <scope>NUCLEOTIDE SEQUENCE</scope>
    <source>
        <strain evidence="2">Linc-1</strain>
    </source>
</reference>
<dbReference type="AlphaFoldDB" id="A0A834KFN2"/>
<dbReference type="Proteomes" id="UP000617340">
    <property type="component" value="Unassembled WGS sequence"/>
</dbReference>
<sequence>MEERSMSDIIKKMQPLLRKFEGDDELVINEAKDEAGSNLGDNFTSVMIRTVIVGKYGNGSPYKKNFMTKILPHFRPVAEFINTADFFIIEGYMYEKILPIVGDYGPRCVYVDEKEIIMEDLREKGYINCKRQNYLDLEHTLFTIQTLAKWHAKSLSIKLKDCENFEKLASPLKENVFPVDLNVAVGKTLESGLINATDHLESIKLRTAELEKAIEYVKSLKNNCYDVIAKLLSLPKDRYFTICHGDAWINNILYKYDKNGKLLDIKFVDFQLSRHTSVALDFHYFVYSSVRSCIIEDKYDNLIELYHRTFVEKLKEYGVSEGDLKNLNMEWFQSELKKFSLYGLVTSFWLIHIVLANESNVVDMDKMTVKNIEDMEFFNMAIDATKAERFKLITLHYLRIVKASNDDDNDDDSFLVLPREEKEIGSLVGYSTGKRTVDLR</sequence>
<accession>A0A834KFN2</accession>
<name>A0A834KFN2_VESGE</name>
<evidence type="ECO:0000313" key="3">
    <source>
        <dbReference type="Proteomes" id="UP000617340"/>
    </source>
</evidence>
<dbReference type="PANTHER" id="PTHR11012:SF30">
    <property type="entry name" value="PROTEIN KINASE-LIKE DOMAIN-CONTAINING"/>
    <property type="match status" value="1"/>
</dbReference>
<gene>
    <name evidence="2" type="ORF">HZH68_005222</name>
</gene>
<keyword evidence="3" id="KW-1185">Reference proteome</keyword>
<protein>
    <recommendedName>
        <fullName evidence="1">CHK kinase-like domain-containing protein</fullName>
    </recommendedName>
</protein>
<dbReference type="SUPFAM" id="SSF56112">
    <property type="entry name" value="Protein kinase-like (PK-like)"/>
    <property type="match status" value="1"/>
</dbReference>
<dbReference type="InterPro" id="IPR011009">
    <property type="entry name" value="Kinase-like_dom_sf"/>
</dbReference>